<keyword evidence="3" id="KW-1185">Reference proteome</keyword>
<dbReference type="OrthoDB" id="44211at2"/>
<dbReference type="RefSeq" id="WP_069292878.1">
    <property type="nucleotide sequence ID" value="NZ_CP140110.1"/>
</dbReference>
<dbReference type="STRING" id="1008305.A4H02_03980"/>
<sequence length="225" mass="25077">MRKKLFFLLALLLTFFVVTITTSQTTTVQTTTPAKKSKTVRVSADYVEPKSDVIYYRGKIFVNIEEDKVSLKTSEMYVRKVGDKWRLVEVTAKSEFSFEGGSAVADKMTYDLDNKTGTLTNTTVTIVDDKSKEKIVVVADSLNFDLDNDRYSGTKKGGVSITKGDVTAVADRFEYDKKKGELKLVGSVVLTDNKKGIKMTASDALIYTENNDMKANNVTIELRVD</sequence>
<evidence type="ECO:0000256" key="1">
    <source>
        <dbReference type="SAM" id="SignalP"/>
    </source>
</evidence>
<dbReference type="AlphaFoldDB" id="A0A1E3G356"/>
<feature type="signal peptide" evidence="1">
    <location>
        <begin position="1"/>
        <end position="23"/>
    </location>
</feature>
<dbReference type="EMBL" id="LWAF01000004">
    <property type="protein sequence ID" value="ODN30701.1"/>
    <property type="molecule type" value="Genomic_DNA"/>
</dbReference>
<comment type="caution">
    <text evidence="2">The sequence shown here is derived from an EMBL/GenBank/DDBJ whole genome shotgun (WGS) entry which is preliminary data.</text>
</comment>
<proteinExistence type="predicted"/>
<name>A0A1E3G356_9BACT</name>
<dbReference type="Gene3D" id="2.60.450.10">
    <property type="entry name" value="Lipopolysaccharide (LPS) transport protein A like domain"/>
    <property type="match status" value="2"/>
</dbReference>
<reference evidence="3" key="1">
    <citation type="submission" date="2016-04" db="EMBL/GenBank/DDBJ databases">
        <title>The genome sequence project of a novel Fervidobacterium isolate from a hot spring in Thailand.</title>
        <authorList>
            <person name="Gonzalez J.M."/>
            <person name="Cuecas A."/>
            <person name="Kanoksilapatham W."/>
        </authorList>
    </citation>
    <scope>NUCLEOTIDE SEQUENCE [LARGE SCALE GENOMIC DNA]</scope>
    <source>
        <strain evidence="3">FC2004</strain>
    </source>
</reference>
<dbReference type="Proteomes" id="UP000094570">
    <property type="component" value="Unassembled WGS sequence"/>
</dbReference>
<keyword evidence="1" id="KW-0732">Signal</keyword>
<protein>
    <submittedName>
        <fullName evidence="2">Organic solvent tolerance protein OstA</fullName>
    </submittedName>
</protein>
<gene>
    <name evidence="2" type="ORF">A4H02_03980</name>
</gene>
<organism evidence="2 3">
    <name type="scientific">Fervidobacterium thailandense</name>
    <dbReference type="NCBI Taxonomy" id="1008305"/>
    <lineage>
        <taxon>Bacteria</taxon>
        <taxon>Thermotogati</taxon>
        <taxon>Thermotogota</taxon>
        <taxon>Thermotogae</taxon>
        <taxon>Thermotogales</taxon>
        <taxon>Fervidobacteriaceae</taxon>
        <taxon>Fervidobacterium</taxon>
    </lineage>
</organism>
<accession>A0A1E3G356</accession>
<feature type="chain" id="PRO_5009128029" evidence="1">
    <location>
        <begin position="24"/>
        <end position="225"/>
    </location>
</feature>
<evidence type="ECO:0000313" key="2">
    <source>
        <dbReference type="EMBL" id="ODN30701.1"/>
    </source>
</evidence>
<evidence type="ECO:0000313" key="3">
    <source>
        <dbReference type="Proteomes" id="UP000094570"/>
    </source>
</evidence>